<evidence type="ECO:0000256" key="10">
    <source>
        <dbReference type="ARBA" id="ARBA00023273"/>
    </source>
</evidence>
<dbReference type="InParanoid" id="A7S374"/>
<name>A7S374_NEMVE</name>
<dbReference type="OMA" id="AKKCGIQ"/>
<evidence type="ECO:0000256" key="7">
    <source>
        <dbReference type="ARBA" id="ARBA00022794"/>
    </source>
</evidence>
<dbReference type="PhylomeDB" id="A7S374"/>
<keyword evidence="8" id="KW-0969">Cilium</keyword>
<gene>
    <name evidence="12" type="ORF">NEMVEDRAFT_v1g242531</name>
</gene>
<evidence type="ECO:0000256" key="8">
    <source>
        <dbReference type="ARBA" id="ARBA00023069"/>
    </source>
</evidence>
<dbReference type="GO" id="GO:0000922">
    <property type="term" value="C:spindle pole"/>
    <property type="evidence" value="ECO:0000318"/>
    <property type="project" value="GO_Central"/>
</dbReference>
<feature type="region of interest" description="Disordered" evidence="11">
    <location>
        <begin position="80"/>
        <end position="108"/>
    </location>
</feature>
<keyword evidence="6" id="KW-0963">Cytoplasm</keyword>
<dbReference type="HOGENOM" id="CLU_113348_0_0_1"/>
<evidence type="ECO:0000256" key="9">
    <source>
        <dbReference type="ARBA" id="ARBA00023212"/>
    </source>
</evidence>
<evidence type="ECO:0000256" key="3">
    <source>
        <dbReference type="ARBA" id="ARBA00004186"/>
    </source>
</evidence>
<keyword evidence="10" id="KW-0966">Cell projection</keyword>
<dbReference type="GO" id="GO:0036064">
    <property type="term" value="C:ciliary basal body"/>
    <property type="evidence" value="ECO:0000318"/>
    <property type="project" value="GO_Central"/>
</dbReference>
<dbReference type="GO" id="GO:0005813">
    <property type="term" value="C:centrosome"/>
    <property type="evidence" value="ECO:0000318"/>
    <property type="project" value="GO_Central"/>
</dbReference>
<proteinExistence type="inferred from homology"/>
<evidence type="ECO:0000256" key="2">
    <source>
        <dbReference type="ARBA" id="ARBA00004120"/>
    </source>
</evidence>
<dbReference type="EMBL" id="DS469572">
    <property type="protein sequence ID" value="EDO41837.1"/>
    <property type="molecule type" value="Genomic_DNA"/>
</dbReference>
<comment type="subcellular location">
    <subcellularLocation>
        <location evidence="2">Cytoplasm</location>
        <location evidence="2">Cytoskeleton</location>
        <location evidence="2">Cilium basal body</location>
    </subcellularLocation>
    <subcellularLocation>
        <location evidence="1">Cytoplasm</location>
        <location evidence="1">Cytoskeleton</location>
        <location evidence="1">Microtubule organizing center</location>
        <location evidence="1">Centrosome</location>
        <location evidence="1">Centriole</location>
    </subcellularLocation>
    <subcellularLocation>
        <location evidence="3">Cytoplasm</location>
        <location evidence="3">Cytoskeleton</location>
        <location evidence="3">Spindle</location>
    </subcellularLocation>
</comment>
<feature type="compositionally biased region" description="Basic and acidic residues" evidence="11">
    <location>
        <begin position="127"/>
        <end position="148"/>
    </location>
</feature>
<dbReference type="PANTHER" id="PTHR31539:SF1">
    <property type="entry name" value="CENTROSOMAL PROTEIN OF 19 KDA"/>
    <property type="match status" value="1"/>
</dbReference>
<evidence type="ECO:0000256" key="11">
    <source>
        <dbReference type="SAM" id="MobiDB-lite"/>
    </source>
</evidence>
<evidence type="ECO:0000313" key="13">
    <source>
        <dbReference type="Proteomes" id="UP000001593"/>
    </source>
</evidence>
<dbReference type="OrthoDB" id="2163581at2759"/>
<dbReference type="GO" id="GO:0097712">
    <property type="term" value="P:vesicle targeting, trans-Golgi to periciliary membrane compartment"/>
    <property type="evidence" value="ECO:0000318"/>
    <property type="project" value="GO_Central"/>
</dbReference>
<dbReference type="Pfam" id="PF14933">
    <property type="entry name" value="CEP19"/>
    <property type="match status" value="1"/>
</dbReference>
<evidence type="ECO:0000256" key="5">
    <source>
        <dbReference type="ARBA" id="ARBA00022015"/>
    </source>
</evidence>
<feature type="region of interest" description="Disordered" evidence="11">
    <location>
        <begin position="127"/>
        <end position="164"/>
    </location>
</feature>
<evidence type="ECO:0000313" key="12">
    <source>
        <dbReference type="EMBL" id="EDO41837.1"/>
    </source>
</evidence>
<feature type="compositionally biased region" description="Basic and acidic residues" evidence="11">
    <location>
        <begin position="99"/>
        <end position="108"/>
    </location>
</feature>
<organism evidence="12 13">
    <name type="scientific">Nematostella vectensis</name>
    <name type="common">Starlet sea anemone</name>
    <dbReference type="NCBI Taxonomy" id="45351"/>
    <lineage>
        <taxon>Eukaryota</taxon>
        <taxon>Metazoa</taxon>
        <taxon>Cnidaria</taxon>
        <taxon>Anthozoa</taxon>
        <taxon>Hexacorallia</taxon>
        <taxon>Actiniaria</taxon>
        <taxon>Edwardsiidae</taxon>
        <taxon>Nematostella</taxon>
    </lineage>
</organism>
<feature type="compositionally biased region" description="Acidic residues" evidence="11">
    <location>
        <begin position="152"/>
        <end position="164"/>
    </location>
</feature>
<dbReference type="AlphaFoldDB" id="A7S374"/>
<comment type="similarity">
    <text evidence="4">Belongs to the CEP19 family.</text>
</comment>
<dbReference type="GO" id="GO:0005814">
    <property type="term" value="C:centriole"/>
    <property type="evidence" value="ECO:0000318"/>
    <property type="project" value="GO_Central"/>
</dbReference>
<evidence type="ECO:0000256" key="4">
    <source>
        <dbReference type="ARBA" id="ARBA00009371"/>
    </source>
</evidence>
<keyword evidence="9" id="KW-0206">Cytoskeleton</keyword>
<keyword evidence="13" id="KW-1185">Reference proteome</keyword>
<dbReference type="PANTHER" id="PTHR31539">
    <property type="entry name" value="CENTROSOMAL PROTEIN OF 19K CEP19"/>
    <property type="match status" value="1"/>
</dbReference>
<reference evidence="12 13" key="1">
    <citation type="journal article" date="2007" name="Science">
        <title>Sea anemone genome reveals ancestral eumetazoan gene repertoire and genomic organization.</title>
        <authorList>
            <person name="Putnam N.H."/>
            <person name="Srivastava M."/>
            <person name="Hellsten U."/>
            <person name="Dirks B."/>
            <person name="Chapman J."/>
            <person name="Salamov A."/>
            <person name="Terry A."/>
            <person name="Shapiro H."/>
            <person name="Lindquist E."/>
            <person name="Kapitonov V.V."/>
            <person name="Jurka J."/>
            <person name="Genikhovich G."/>
            <person name="Grigoriev I.V."/>
            <person name="Lucas S.M."/>
            <person name="Steele R.E."/>
            <person name="Finnerty J.R."/>
            <person name="Technau U."/>
            <person name="Martindale M.Q."/>
            <person name="Rokhsar D.S."/>
        </authorList>
    </citation>
    <scope>NUCLEOTIDE SEQUENCE [LARGE SCALE GENOMIC DNA]</scope>
    <source>
        <strain evidence="13">CH2 X CH6</strain>
    </source>
</reference>
<dbReference type="KEGG" id="nve:5513607"/>
<evidence type="ECO:0000256" key="1">
    <source>
        <dbReference type="ARBA" id="ARBA00004114"/>
    </source>
</evidence>
<evidence type="ECO:0000256" key="6">
    <source>
        <dbReference type="ARBA" id="ARBA00022490"/>
    </source>
</evidence>
<dbReference type="eggNOG" id="ENOG502RZP1">
    <property type="taxonomic scope" value="Eukaryota"/>
</dbReference>
<keyword evidence="7" id="KW-0970">Cilium biogenesis/degradation</keyword>
<accession>A7S374</accession>
<dbReference type="InterPro" id="IPR029412">
    <property type="entry name" value="CEP19"/>
</dbReference>
<dbReference type="GO" id="GO:0034454">
    <property type="term" value="P:microtubule anchoring at centrosome"/>
    <property type="evidence" value="ECO:0000318"/>
    <property type="project" value="GO_Central"/>
</dbReference>
<dbReference type="Proteomes" id="UP000001593">
    <property type="component" value="Unassembled WGS sequence"/>
</dbReference>
<sequence length="164" mass="18797">MYSPKKFGVKYEPPTLVLFYVDKATDKLHRRSIPVRKFDGDSSIQNTANELKKSSHHGKFIEGIPQKQIEKLLKLIQDKIKGLEPKPNPTENKPAAQLDPDKNLNKLGDDELNKVKAAMDIDFEKNRIRPGDEDFEYDKEVDFGDAGKIESGWDEEDDYSDPDF</sequence>
<dbReference type="STRING" id="45351.A7S374"/>
<protein>
    <recommendedName>
        <fullName evidence="5">Centrosomal protein of 19 kDa</fullName>
    </recommendedName>
</protein>